<dbReference type="Proteomes" id="UP000626092">
    <property type="component" value="Unassembled WGS sequence"/>
</dbReference>
<protein>
    <submittedName>
        <fullName evidence="1">Uncharacterized protein</fullName>
    </submittedName>
</protein>
<dbReference type="PANTHER" id="PTHR15180">
    <property type="entry name" value="GENERAL TRANSCRIPTION FACTOR 3C POLYPEPTIDE 1"/>
    <property type="match status" value="1"/>
</dbReference>
<dbReference type="EMBL" id="WJXA01000008">
    <property type="protein sequence ID" value="KAF7134683.1"/>
    <property type="molecule type" value="Genomic_DNA"/>
</dbReference>
<evidence type="ECO:0000313" key="1">
    <source>
        <dbReference type="EMBL" id="KAF7134683.1"/>
    </source>
</evidence>
<keyword evidence="2" id="KW-1185">Reference proteome</keyword>
<dbReference type="PANTHER" id="PTHR15180:SF1">
    <property type="entry name" value="GENERAL TRANSCRIPTION FACTOR 3C POLYPEPTIDE 1"/>
    <property type="match status" value="1"/>
</dbReference>
<evidence type="ECO:0000313" key="2">
    <source>
        <dbReference type="Proteomes" id="UP000626092"/>
    </source>
</evidence>
<name>A0A834GHX9_RHOSS</name>
<dbReference type="OrthoDB" id="1425226at2759"/>
<reference evidence="1" key="1">
    <citation type="submission" date="2019-11" db="EMBL/GenBank/DDBJ databases">
        <authorList>
            <person name="Liu Y."/>
            <person name="Hou J."/>
            <person name="Li T.-Q."/>
            <person name="Guan C.-H."/>
            <person name="Wu X."/>
            <person name="Wu H.-Z."/>
            <person name="Ling F."/>
            <person name="Zhang R."/>
            <person name="Shi X.-G."/>
            <person name="Ren J.-P."/>
            <person name="Chen E.-F."/>
            <person name="Sun J.-M."/>
        </authorList>
    </citation>
    <scope>NUCLEOTIDE SEQUENCE</scope>
    <source>
        <strain evidence="1">Adult_tree_wgs_1</strain>
        <tissue evidence="1">Leaves</tissue>
    </source>
</reference>
<dbReference type="AlphaFoldDB" id="A0A834GHX9"/>
<dbReference type="GO" id="GO:0006384">
    <property type="term" value="P:transcription initiation at RNA polymerase III promoter"/>
    <property type="evidence" value="ECO:0007669"/>
    <property type="project" value="InterPro"/>
</dbReference>
<dbReference type="InterPro" id="IPR044210">
    <property type="entry name" value="Tfc3-like"/>
</dbReference>
<accession>A0A834GHX9</accession>
<dbReference type="GO" id="GO:0000127">
    <property type="term" value="C:transcription factor TFIIIC complex"/>
    <property type="evidence" value="ECO:0007669"/>
    <property type="project" value="InterPro"/>
</dbReference>
<comment type="caution">
    <text evidence="1">The sequence shown here is derived from an EMBL/GenBank/DDBJ whole genome shotgun (WGS) entry which is preliminary data.</text>
</comment>
<dbReference type="GO" id="GO:0042791">
    <property type="term" value="P:5S class rRNA transcription by RNA polymerase III"/>
    <property type="evidence" value="ECO:0007669"/>
    <property type="project" value="TreeGrafter"/>
</dbReference>
<sequence length="250" mass="28069">MVLRVTMISGKSDLQNFREVQMPQGKSFSHKREGMFHLTKKKKTLQKEGHQELFKLAFLTTSTAPGLPNWLAEMLPRYSEHDLFAAFNYLREKKIMVGGSRVSSREWLISPCLPDKGVGEAEDLRTLKRKFDSSEFHSGERAKKLKSSLAAEGEIIPCRGKGFPGENDQFIQSSRVNIGATAFPSNHIKEILYEGSNIPTAVAAGESEWETMTSYAAPAHLMASPTDKQKTFLSPLGMFTRLFRRPVTKV</sequence>
<organism evidence="1 2">
    <name type="scientific">Rhododendron simsii</name>
    <name type="common">Sims's rhododendron</name>
    <dbReference type="NCBI Taxonomy" id="118357"/>
    <lineage>
        <taxon>Eukaryota</taxon>
        <taxon>Viridiplantae</taxon>
        <taxon>Streptophyta</taxon>
        <taxon>Embryophyta</taxon>
        <taxon>Tracheophyta</taxon>
        <taxon>Spermatophyta</taxon>
        <taxon>Magnoliopsida</taxon>
        <taxon>eudicotyledons</taxon>
        <taxon>Gunneridae</taxon>
        <taxon>Pentapetalae</taxon>
        <taxon>asterids</taxon>
        <taxon>Ericales</taxon>
        <taxon>Ericaceae</taxon>
        <taxon>Ericoideae</taxon>
        <taxon>Rhodoreae</taxon>
        <taxon>Rhododendron</taxon>
    </lineage>
</organism>
<proteinExistence type="predicted"/>
<gene>
    <name evidence="1" type="ORF">RHSIM_Rhsim08G0220000</name>
</gene>
<dbReference type="GO" id="GO:0003677">
    <property type="term" value="F:DNA binding"/>
    <property type="evidence" value="ECO:0007669"/>
    <property type="project" value="InterPro"/>
</dbReference>